<dbReference type="Pfam" id="PF12706">
    <property type="entry name" value="Lactamase_B_2"/>
    <property type="match status" value="1"/>
</dbReference>
<dbReference type="SUPFAM" id="SSF56281">
    <property type="entry name" value="Metallo-hydrolase/oxidoreductase"/>
    <property type="match status" value="1"/>
</dbReference>
<dbReference type="PANTHER" id="PTHR42663">
    <property type="entry name" value="HYDROLASE C777.06C-RELATED-RELATED"/>
    <property type="match status" value="1"/>
</dbReference>
<feature type="domain" description="Metallo-beta-lactamase" evidence="1">
    <location>
        <begin position="40"/>
        <end position="254"/>
    </location>
</feature>
<dbReference type="AlphaFoldDB" id="A0A6B2LBP1"/>
<dbReference type="Gene3D" id="3.60.15.10">
    <property type="entry name" value="Ribonuclease Z/Hydroxyacylglutathione hydrolase-like"/>
    <property type="match status" value="1"/>
</dbReference>
<reference evidence="2" key="1">
    <citation type="journal article" date="2020" name="J. Eukaryot. Microbiol.">
        <title>De novo Sequencing, Assembly and Annotation of the Transcriptome for the Free-Living Testate Amoeba Arcella intermedia.</title>
        <authorList>
            <person name="Ribeiro G.M."/>
            <person name="Porfirio-Sousa A.L."/>
            <person name="Maurer-Alcala X.X."/>
            <person name="Katz L.A."/>
            <person name="Lahr D.J.G."/>
        </authorList>
    </citation>
    <scope>NUCLEOTIDE SEQUENCE</scope>
</reference>
<accession>A0A6B2LBP1</accession>
<dbReference type="PANTHER" id="PTHR42663:SF6">
    <property type="entry name" value="HYDROLASE C777.06C-RELATED"/>
    <property type="match status" value="1"/>
</dbReference>
<proteinExistence type="predicted"/>
<sequence>MGTGCSTGTPDLGCAIERKAFMCGVCRDALANLHSPNRRNNPSVLIQLRHTKKNILIDCGKTFREGALRWFPARGVNALDALVLTHEHTDAIGGMDDLRDAQVPSGVLPVFANQFTHNRLVQKYPYLFGEGSDSKSVGRRIAQLEARVISKHTKFNVEGLSFTPFDLIHGGSYISLGFAFGSPDEVVYFSDFSEIPEECYNMLNNRKISVMVLDMLRESPNHPSHPTLAQTIQVIHRMLKICEIKKIYLIGMNHTVDHHPTNLMLNQLFPDGLVELSYDGLTINLDLTPPTANL</sequence>
<name>A0A6B2LBP1_9EUKA</name>
<organism evidence="2">
    <name type="scientific">Arcella intermedia</name>
    <dbReference type="NCBI Taxonomy" id="1963864"/>
    <lineage>
        <taxon>Eukaryota</taxon>
        <taxon>Amoebozoa</taxon>
        <taxon>Tubulinea</taxon>
        <taxon>Elardia</taxon>
        <taxon>Arcellinida</taxon>
        <taxon>Sphaerothecina</taxon>
        <taxon>Arcellidae</taxon>
        <taxon>Arcella</taxon>
    </lineage>
</organism>
<dbReference type="SMART" id="SM00849">
    <property type="entry name" value="Lactamase_B"/>
    <property type="match status" value="1"/>
</dbReference>
<dbReference type="CDD" id="cd16279">
    <property type="entry name" value="metallo-hydrolase-like_MBL-fold"/>
    <property type="match status" value="1"/>
</dbReference>
<protein>
    <recommendedName>
        <fullName evidence="1">Metallo-beta-lactamase domain-containing protein</fullName>
    </recommendedName>
</protein>
<evidence type="ECO:0000259" key="1">
    <source>
        <dbReference type="SMART" id="SM00849"/>
    </source>
</evidence>
<evidence type="ECO:0000313" key="2">
    <source>
        <dbReference type="EMBL" id="NDV34394.1"/>
    </source>
</evidence>
<dbReference type="InterPro" id="IPR036866">
    <property type="entry name" value="RibonucZ/Hydroxyglut_hydro"/>
</dbReference>
<dbReference type="EMBL" id="GIBP01005425">
    <property type="protein sequence ID" value="NDV34394.1"/>
    <property type="molecule type" value="Transcribed_RNA"/>
</dbReference>
<dbReference type="InterPro" id="IPR001279">
    <property type="entry name" value="Metallo-B-lactamas"/>
</dbReference>